<dbReference type="PANTHER" id="PTHR30469">
    <property type="entry name" value="MULTIDRUG RESISTANCE PROTEIN MDTA"/>
    <property type="match status" value="1"/>
</dbReference>
<reference evidence="4" key="1">
    <citation type="submission" date="2020-05" db="EMBL/GenBank/DDBJ databases">
        <title>Sulfur intermediates as new biogeochemical hubs in an aquatic model microbial ecosystem.</title>
        <authorList>
            <person name="Vigneron A."/>
        </authorList>
    </citation>
    <scope>NUCLEOTIDE SEQUENCE</scope>
    <source>
        <strain evidence="4">Bin.250</strain>
    </source>
</reference>
<proteinExistence type="inferred from homology"/>
<gene>
    <name evidence="4" type="ORF">HQ497_13770</name>
</gene>
<feature type="domain" description="CusB-like beta-barrel" evidence="3">
    <location>
        <begin position="207"/>
        <end position="272"/>
    </location>
</feature>
<evidence type="ECO:0000313" key="5">
    <source>
        <dbReference type="Proteomes" id="UP000754644"/>
    </source>
</evidence>
<dbReference type="InterPro" id="IPR006143">
    <property type="entry name" value="RND_pump_MFP"/>
</dbReference>
<dbReference type="PANTHER" id="PTHR30469:SF29">
    <property type="entry name" value="BLR2860 PROTEIN"/>
    <property type="match status" value="1"/>
</dbReference>
<evidence type="ECO:0000259" key="3">
    <source>
        <dbReference type="Pfam" id="PF25954"/>
    </source>
</evidence>
<protein>
    <submittedName>
        <fullName evidence="4">Efflux RND transporter periplasmic adaptor subunit</fullName>
    </submittedName>
</protein>
<feature type="domain" description="Multidrug resistance protein MdtA-like barrel-sandwich hybrid" evidence="2">
    <location>
        <begin position="70"/>
        <end position="192"/>
    </location>
</feature>
<accession>A0A972VY41</accession>
<dbReference type="SUPFAM" id="SSF111369">
    <property type="entry name" value="HlyD-like secretion proteins"/>
    <property type="match status" value="1"/>
</dbReference>
<dbReference type="InterPro" id="IPR058792">
    <property type="entry name" value="Beta-barrel_RND_2"/>
</dbReference>
<evidence type="ECO:0000256" key="1">
    <source>
        <dbReference type="ARBA" id="ARBA00009477"/>
    </source>
</evidence>
<evidence type="ECO:0000313" key="4">
    <source>
        <dbReference type="EMBL" id="NQV66424.1"/>
    </source>
</evidence>
<organism evidence="4 5">
    <name type="scientific">SAR86 cluster bacterium</name>
    <dbReference type="NCBI Taxonomy" id="2030880"/>
    <lineage>
        <taxon>Bacteria</taxon>
        <taxon>Pseudomonadati</taxon>
        <taxon>Pseudomonadota</taxon>
        <taxon>Gammaproteobacteria</taxon>
        <taxon>SAR86 cluster</taxon>
    </lineage>
</organism>
<dbReference type="EMBL" id="JABMOJ010000518">
    <property type="protein sequence ID" value="NQV66424.1"/>
    <property type="molecule type" value="Genomic_DNA"/>
</dbReference>
<dbReference type="InterPro" id="IPR058625">
    <property type="entry name" value="MdtA-like_BSH"/>
</dbReference>
<sequence>MDNKRSIALMIALAMGAWLLSGELVPSTLTASEAEKNVAFESAPIVRGVESQAIERQDLLAVRGQTRANRVVQVKAEIAGRIEALPAVKGTRVSAGDLLCQIAVDTRQSELDETRAQLKSAQLEYDGVLDLKRRGLQSEINVAKANATLESARARAKQGELALLKTGLRAPFAGVIESQPVEIGDYLSPGQVCVTLMEIDPMLVIGQVSEKNIGQVALGDEVRVTLITGDQFTGLISFISRVPDAATRTYPIEVTVNDSADRMRAGMTADMKVPVGVDRAHLISPASLVLNDAGYIGVRIVDETNAVRFVKAEVVSEEAEGVWVKGLPSSIKLITVGQEEVFDGQIVVMDLTPLAGLVRN</sequence>
<comment type="caution">
    <text evidence="4">The sequence shown here is derived from an EMBL/GenBank/DDBJ whole genome shotgun (WGS) entry which is preliminary data.</text>
</comment>
<dbReference type="AlphaFoldDB" id="A0A972VY41"/>
<dbReference type="Proteomes" id="UP000754644">
    <property type="component" value="Unassembled WGS sequence"/>
</dbReference>
<dbReference type="Pfam" id="PF25917">
    <property type="entry name" value="BSH_RND"/>
    <property type="match status" value="1"/>
</dbReference>
<dbReference type="GO" id="GO:1990281">
    <property type="term" value="C:efflux pump complex"/>
    <property type="evidence" value="ECO:0007669"/>
    <property type="project" value="TreeGrafter"/>
</dbReference>
<name>A0A972VY41_9GAMM</name>
<dbReference type="Gene3D" id="2.40.30.170">
    <property type="match status" value="1"/>
</dbReference>
<comment type="similarity">
    <text evidence="1">Belongs to the membrane fusion protein (MFP) (TC 8.A.1) family.</text>
</comment>
<evidence type="ECO:0000259" key="2">
    <source>
        <dbReference type="Pfam" id="PF25917"/>
    </source>
</evidence>
<dbReference type="NCBIfam" id="TIGR01730">
    <property type="entry name" value="RND_mfp"/>
    <property type="match status" value="1"/>
</dbReference>
<dbReference type="Pfam" id="PF25954">
    <property type="entry name" value="Beta-barrel_RND_2"/>
    <property type="match status" value="1"/>
</dbReference>
<dbReference type="GO" id="GO:0015562">
    <property type="term" value="F:efflux transmembrane transporter activity"/>
    <property type="evidence" value="ECO:0007669"/>
    <property type="project" value="TreeGrafter"/>
</dbReference>
<dbReference type="Gene3D" id="2.40.50.100">
    <property type="match status" value="1"/>
</dbReference>